<dbReference type="EMBL" id="JAATIP010000095">
    <property type="protein sequence ID" value="KAF4374486.1"/>
    <property type="molecule type" value="Genomic_DNA"/>
</dbReference>
<comment type="caution">
    <text evidence="9">The sequence shown here is derived from an EMBL/GenBank/DDBJ whole genome shotgun (WGS) entry which is preliminary data.</text>
</comment>
<evidence type="ECO:0000256" key="4">
    <source>
        <dbReference type="ARBA" id="ARBA00022737"/>
    </source>
</evidence>
<evidence type="ECO:0000313" key="10">
    <source>
        <dbReference type="Proteomes" id="UP000525078"/>
    </source>
</evidence>
<keyword evidence="4" id="KW-0677">Repeat</keyword>
<dbReference type="GO" id="GO:0003729">
    <property type="term" value="F:mRNA binding"/>
    <property type="evidence" value="ECO:0007669"/>
    <property type="project" value="TreeGrafter"/>
</dbReference>
<dbReference type="InterPro" id="IPR050374">
    <property type="entry name" value="RRT5_SRSF_SR"/>
</dbReference>
<evidence type="ECO:0000256" key="2">
    <source>
        <dbReference type="ARBA" id="ARBA00006596"/>
    </source>
</evidence>
<keyword evidence="3" id="KW-0507">mRNA processing</keyword>
<keyword evidence="5" id="KW-0694">RNA-binding</keyword>
<feature type="compositionally biased region" description="Low complexity" evidence="7">
    <location>
        <begin position="153"/>
        <end position="162"/>
    </location>
</feature>
<dbReference type="GO" id="GO:0006397">
    <property type="term" value="P:mRNA processing"/>
    <property type="evidence" value="ECO:0007669"/>
    <property type="project" value="UniProtKB-KW"/>
</dbReference>
<evidence type="ECO:0000259" key="8">
    <source>
        <dbReference type="Pfam" id="PF02906"/>
    </source>
</evidence>
<protein>
    <recommendedName>
        <fullName evidence="8">Iron hydrogenase large subunit C-terminal domain-containing protein</fullName>
    </recommendedName>
</protein>
<proteinExistence type="inferred from homology"/>
<feature type="compositionally biased region" description="Polar residues" evidence="7">
    <location>
        <begin position="135"/>
        <end position="147"/>
    </location>
</feature>
<accession>A0A7J6FUP6</accession>
<keyword evidence="6" id="KW-0539">Nucleus</keyword>
<dbReference type="Pfam" id="PF02906">
    <property type="entry name" value="Fe_hyd_lg_C"/>
    <property type="match status" value="1"/>
</dbReference>
<comment type="subcellular location">
    <subcellularLocation>
        <location evidence="1">Nucleus</location>
    </subcellularLocation>
</comment>
<name>A0A7J6FUP6_CANSA</name>
<dbReference type="SUPFAM" id="SSF54928">
    <property type="entry name" value="RNA-binding domain, RBD"/>
    <property type="match status" value="1"/>
</dbReference>
<dbReference type="GO" id="GO:0005634">
    <property type="term" value="C:nucleus"/>
    <property type="evidence" value="ECO:0007669"/>
    <property type="project" value="UniProtKB-SubCell"/>
</dbReference>
<evidence type="ECO:0000313" key="9">
    <source>
        <dbReference type="EMBL" id="KAF4374486.1"/>
    </source>
</evidence>
<dbReference type="Proteomes" id="UP000525078">
    <property type="component" value="Unassembled WGS sequence"/>
</dbReference>
<dbReference type="InterPro" id="IPR009016">
    <property type="entry name" value="Fe_hydrogenase"/>
</dbReference>
<reference evidence="9 10" key="1">
    <citation type="journal article" date="2020" name="bioRxiv">
        <title>Sequence and annotation of 42 cannabis genomes reveals extensive copy number variation in cannabinoid synthesis and pathogen resistance genes.</title>
        <authorList>
            <person name="Mckernan K.J."/>
            <person name="Helbert Y."/>
            <person name="Kane L.T."/>
            <person name="Ebling H."/>
            <person name="Zhang L."/>
            <person name="Liu B."/>
            <person name="Eaton Z."/>
            <person name="Mclaughlin S."/>
            <person name="Kingan S."/>
            <person name="Baybayan P."/>
            <person name="Concepcion G."/>
            <person name="Jordan M."/>
            <person name="Riva A."/>
            <person name="Barbazuk W."/>
            <person name="Harkins T."/>
        </authorList>
    </citation>
    <scope>NUCLEOTIDE SEQUENCE [LARGE SCALE GENOMIC DNA]</scope>
    <source>
        <strain evidence="10">cv. Jamaican Lion 4</strain>
        <tissue evidence="9">Leaf</tissue>
    </source>
</reference>
<dbReference type="PANTHER" id="PTHR23003">
    <property type="entry name" value="RNA RECOGNITION MOTIF RRM DOMAIN CONTAINING PROTEIN"/>
    <property type="match status" value="1"/>
</dbReference>
<organism evidence="9 10">
    <name type="scientific">Cannabis sativa</name>
    <name type="common">Hemp</name>
    <name type="synonym">Marijuana</name>
    <dbReference type="NCBI Taxonomy" id="3483"/>
    <lineage>
        <taxon>Eukaryota</taxon>
        <taxon>Viridiplantae</taxon>
        <taxon>Streptophyta</taxon>
        <taxon>Embryophyta</taxon>
        <taxon>Tracheophyta</taxon>
        <taxon>Spermatophyta</taxon>
        <taxon>Magnoliopsida</taxon>
        <taxon>eudicotyledons</taxon>
        <taxon>Gunneridae</taxon>
        <taxon>Pentapetalae</taxon>
        <taxon>rosids</taxon>
        <taxon>fabids</taxon>
        <taxon>Rosales</taxon>
        <taxon>Cannabaceae</taxon>
        <taxon>Cannabis</taxon>
    </lineage>
</organism>
<evidence type="ECO:0000256" key="7">
    <source>
        <dbReference type="SAM" id="MobiDB-lite"/>
    </source>
</evidence>
<dbReference type="InterPro" id="IPR004108">
    <property type="entry name" value="Fe_hydrogenase_lsu_C"/>
</dbReference>
<dbReference type="InterPro" id="IPR035979">
    <property type="entry name" value="RBD_domain_sf"/>
</dbReference>
<feature type="domain" description="Iron hydrogenase large subunit C-terminal" evidence="8">
    <location>
        <begin position="464"/>
        <end position="526"/>
    </location>
</feature>
<dbReference type="AlphaFoldDB" id="A0A7J6FUP6"/>
<sequence length="659" mass="73786">MSHNAVDELLRKKASGELVVIGSNDVLAQALGKPEHRGRIRVNPQSENADDTQPSQAQSKIAVYPQSENVDDNEPQYANDVQPGYGNKHQLDLVDMIIFTPLAIFILQTHRLSFRLSIITPSRLRINITRRKKSQSSPIAPTTQPQGKETLPSSSSSVKTSSLRPNDINIPSHFPKSLLTWAKMTLKQKGSLMCTITAPEDVFRKLPSPIYLDMDYITQFMHLQELSACVISPYMRGLYDELVKLKIAQHTLFMDPSKFATKIYNTENRAKFLSERLGIADKRMFLCVPYNSGKECYFYDPSGSDPREDVLVVVRICDGRPIVEIGYPISAVENRRDRSTILCRRLDPRRLLTAEIEIENPNLCCVRVRDKMSSRASRTLYVGNLPGDIREREVEDLFYKDGYDFDGHRLRVELAHGGRGHLLLSTDRYSGHSGGGGGGGGRGGRGVSRRSEYRVMVSRLPSSASWQDLKDHMHRAGDVEGKTVLKFTLCYGFRNLQNVVRKIKTGKCDYHFLEIMACPSGCLNGGGQIKPKPGQSGKDLIQSLETAYMEKENVIPIPMARSPLNGKDSRVKLTLFSNQQREEKIPETQATELGNKEDEEEGWVGFSQTQNYCSKESQVGSLRSCFDELNLSTAGNVTSVDTVESRQNCYIVGAHLIGL</sequence>
<evidence type="ECO:0000256" key="1">
    <source>
        <dbReference type="ARBA" id="ARBA00004123"/>
    </source>
</evidence>
<dbReference type="PANTHER" id="PTHR23003:SF62">
    <property type="entry name" value="SERINE_ARGININE (SR)-TYPE SHUTTLING MRNA BINDING PROTEIN NPL3"/>
    <property type="match status" value="1"/>
</dbReference>
<evidence type="ECO:0000256" key="3">
    <source>
        <dbReference type="ARBA" id="ARBA00022664"/>
    </source>
</evidence>
<dbReference type="Gene3D" id="3.40.950.10">
    <property type="entry name" value="Fe-only Hydrogenase (Larger Subunit), Chain L, domain 3"/>
    <property type="match status" value="1"/>
</dbReference>
<dbReference type="GO" id="GO:0005737">
    <property type="term" value="C:cytoplasm"/>
    <property type="evidence" value="ECO:0007669"/>
    <property type="project" value="TreeGrafter"/>
</dbReference>
<evidence type="ECO:0000256" key="5">
    <source>
        <dbReference type="ARBA" id="ARBA00022884"/>
    </source>
</evidence>
<comment type="similarity">
    <text evidence="2">Belongs to the NARF family.</text>
</comment>
<gene>
    <name evidence="9" type="ORF">F8388_016037</name>
</gene>
<evidence type="ECO:0000256" key="6">
    <source>
        <dbReference type="ARBA" id="ARBA00023242"/>
    </source>
</evidence>
<feature type="region of interest" description="Disordered" evidence="7">
    <location>
        <begin position="129"/>
        <end position="168"/>
    </location>
</feature>
<dbReference type="SUPFAM" id="SSF53920">
    <property type="entry name" value="Fe-only hydrogenase"/>
    <property type="match status" value="1"/>
</dbReference>